<dbReference type="InterPro" id="IPR006300">
    <property type="entry name" value="FlgB"/>
</dbReference>
<dbReference type="AlphaFoldDB" id="A0A7X0JXA9"/>
<comment type="subunit">
    <text evidence="6">The basal body constitutes a major portion of the flagellar organelle and consists of a number of rings mounted on a central rod.</text>
</comment>
<gene>
    <name evidence="8" type="ORF">HNR48_003801</name>
</gene>
<evidence type="ECO:0000313" key="9">
    <source>
        <dbReference type="Proteomes" id="UP000528457"/>
    </source>
</evidence>
<accession>A0A7X0JXA9</accession>
<evidence type="ECO:0000256" key="4">
    <source>
        <dbReference type="ARBA" id="ARBA00023143"/>
    </source>
</evidence>
<dbReference type="Proteomes" id="UP000528457">
    <property type="component" value="Unassembled WGS sequence"/>
</dbReference>
<dbReference type="NCBIfam" id="TIGR01396">
    <property type="entry name" value="FlgB"/>
    <property type="match status" value="1"/>
</dbReference>
<dbReference type="GO" id="GO:0030694">
    <property type="term" value="C:bacterial-type flagellum basal body, rod"/>
    <property type="evidence" value="ECO:0007669"/>
    <property type="project" value="InterPro"/>
</dbReference>
<dbReference type="FunCoup" id="A0A7X0JXA9">
    <property type="interactions" value="80"/>
</dbReference>
<keyword evidence="8" id="KW-0969">Cilium</keyword>
<keyword evidence="8" id="KW-0282">Flagellum</keyword>
<dbReference type="Pfam" id="PF00460">
    <property type="entry name" value="Flg_bb_rod"/>
    <property type="match status" value="1"/>
</dbReference>
<comment type="similarity">
    <text evidence="2 6">Belongs to the flagella basal body rod proteins family.</text>
</comment>
<dbReference type="EMBL" id="JACHHT010000003">
    <property type="protein sequence ID" value="MBB6523499.1"/>
    <property type="molecule type" value="Genomic_DNA"/>
</dbReference>
<keyword evidence="9" id="KW-1185">Reference proteome</keyword>
<comment type="function">
    <text evidence="5 6">Structural component of flagellum, the bacterial motility apparatus. Part of the rod structure of flagellar basal body.</text>
</comment>
<sequence length="134" mass="14873">MAISFQNALGIHDSALRIRAQRAEVIAENLANADTPNYKARDVDFQDMLQNAHQRQSRGLEMNVSNNKHVSGGATMFPSDELMYRNPLAPSVDGNTVEAHVEHAKYMENSLAFQSSFTFLNGKFKGLMSAIRGE</sequence>
<comment type="subcellular location">
    <subcellularLocation>
        <location evidence="1 6">Bacterial flagellum basal body</location>
    </subcellularLocation>
</comment>
<dbReference type="RefSeq" id="WP_166847673.1">
    <property type="nucleotide sequence ID" value="NZ_JAAONY010000003.1"/>
</dbReference>
<name>A0A7X0JXA9_9GAMM</name>
<comment type="caution">
    <text evidence="8">The sequence shown here is derived from an EMBL/GenBank/DDBJ whole genome shotgun (WGS) entry which is preliminary data.</text>
</comment>
<feature type="domain" description="Flagellar basal body rod protein N-terminal" evidence="7">
    <location>
        <begin position="11"/>
        <end position="39"/>
    </location>
</feature>
<evidence type="ECO:0000256" key="5">
    <source>
        <dbReference type="ARBA" id="ARBA00024934"/>
    </source>
</evidence>
<evidence type="ECO:0000256" key="2">
    <source>
        <dbReference type="ARBA" id="ARBA00009677"/>
    </source>
</evidence>
<dbReference type="GO" id="GO:0071978">
    <property type="term" value="P:bacterial-type flagellum-dependent swarming motility"/>
    <property type="evidence" value="ECO:0007669"/>
    <property type="project" value="TreeGrafter"/>
</dbReference>
<evidence type="ECO:0000313" key="8">
    <source>
        <dbReference type="EMBL" id="MBB6523499.1"/>
    </source>
</evidence>
<proteinExistence type="inferred from homology"/>
<evidence type="ECO:0000256" key="3">
    <source>
        <dbReference type="ARBA" id="ARBA00014376"/>
    </source>
</evidence>
<dbReference type="PANTHER" id="PTHR30435">
    <property type="entry name" value="FLAGELLAR PROTEIN"/>
    <property type="match status" value="1"/>
</dbReference>
<keyword evidence="4 6" id="KW-0975">Bacterial flagellum</keyword>
<dbReference type="InParanoid" id="A0A7X0JXA9"/>
<reference evidence="8 9" key="1">
    <citation type="submission" date="2020-08" db="EMBL/GenBank/DDBJ databases">
        <title>Genomic Encyclopedia of Type Strains, Phase IV (KMG-IV): sequencing the most valuable type-strain genomes for metagenomic binning, comparative biology and taxonomic classification.</title>
        <authorList>
            <person name="Goeker M."/>
        </authorList>
    </citation>
    <scope>NUCLEOTIDE SEQUENCE [LARGE SCALE GENOMIC DNA]</scope>
    <source>
        <strain evidence="8 9">DSM 22368</strain>
    </source>
</reference>
<keyword evidence="8" id="KW-0966">Cell projection</keyword>
<dbReference type="PANTHER" id="PTHR30435:SF12">
    <property type="entry name" value="FLAGELLAR BASAL BODY ROD PROTEIN FLGB"/>
    <property type="match status" value="1"/>
</dbReference>
<evidence type="ECO:0000256" key="6">
    <source>
        <dbReference type="PIRNR" id="PIRNR002889"/>
    </source>
</evidence>
<evidence type="ECO:0000259" key="7">
    <source>
        <dbReference type="Pfam" id="PF00460"/>
    </source>
</evidence>
<dbReference type="PIRSF" id="PIRSF002889">
    <property type="entry name" value="Rod_FlgB"/>
    <property type="match status" value="1"/>
</dbReference>
<organism evidence="8 9">
    <name type="scientific">Pseudoteredinibacter isoporae</name>
    <dbReference type="NCBI Taxonomy" id="570281"/>
    <lineage>
        <taxon>Bacteria</taxon>
        <taxon>Pseudomonadati</taxon>
        <taxon>Pseudomonadota</taxon>
        <taxon>Gammaproteobacteria</taxon>
        <taxon>Cellvibrionales</taxon>
        <taxon>Cellvibrionaceae</taxon>
        <taxon>Pseudoteredinibacter</taxon>
    </lineage>
</organism>
<dbReference type="InterPro" id="IPR001444">
    <property type="entry name" value="Flag_bb_rod_N"/>
</dbReference>
<evidence type="ECO:0000256" key="1">
    <source>
        <dbReference type="ARBA" id="ARBA00004117"/>
    </source>
</evidence>
<protein>
    <recommendedName>
        <fullName evidence="3 6">Flagellar basal body rod protein FlgB</fullName>
    </recommendedName>
</protein>